<evidence type="ECO:0000313" key="2">
    <source>
        <dbReference type="Proteomes" id="UP000317557"/>
    </source>
</evidence>
<accession>A0A521CBS7</accession>
<dbReference type="InterPro" id="IPR012657">
    <property type="entry name" value="23S_rRNA-intervening_sequence"/>
</dbReference>
<dbReference type="AlphaFoldDB" id="A0A521CBS7"/>
<name>A0A521CBS7_9BACT</name>
<dbReference type="PIRSF" id="PIRSF035652">
    <property type="entry name" value="CHP02436"/>
    <property type="match status" value="1"/>
</dbReference>
<dbReference type="Pfam" id="PF05635">
    <property type="entry name" value="23S_rRNA_IVP"/>
    <property type="match status" value="1"/>
</dbReference>
<dbReference type="EMBL" id="FXTP01000005">
    <property type="protein sequence ID" value="SMO56892.1"/>
    <property type="molecule type" value="Genomic_DNA"/>
</dbReference>
<dbReference type="PANTHER" id="PTHR38471:SF2">
    <property type="entry name" value="FOUR HELIX BUNDLE PROTEIN"/>
    <property type="match status" value="1"/>
</dbReference>
<proteinExistence type="predicted"/>
<dbReference type="SUPFAM" id="SSF158446">
    <property type="entry name" value="IVS-encoded protein-like"/>
    <property type="match status" value="1"/>
</dbReference>
<keyword evidence="2" id="KW-1185">Reference proteome</keyword>
<dbReference type="RefSeq" id="WP_142453860.1">
    <property type="nucleotide sequence ID" value="NZ_FXTP01000005.1"/>
</dbReference>
<dbReference type="OrthoDB" id="285993at2"/>
<gene>
    <name evidence="1" type="ORF">SAMN06265219_10528</name>
</gene>
<protein>
    <submittedName>
        <fullName evidence="1">Four helix bundle protein</fullName>
    </submittedName>
</protein>
<dbReference type="NCBIfam" id="TIGR02436">
    <property type="entry name" value="four helix bundle protein"/>
    <property type="match status" value="1"/>
</dbReference>
<reference evidence="1 2" key="1">
    <citation type="submission" date="2017-05" db="EMBL/GenBank/DDBJ databases">
        <authorList>
            <person name="Varghese N."/>
            <person name="Submissions S."/>
        </authorList>
    </citation>
    <scope>NUCLEOTIDE SEQUENCE [LARGE SCALE GENOMIC DNA]</scope>
    <source>
        <strain evidence="1 2">DSM 21985</strain>
    </source>
</reference>
<dbReference type="Gene3D" id="1.20.1440.60">
    <property type="entry name" value="23S rRNA-intervening sequence"/>
    <property type="match status" value="1"/>
</dbReference>
<organism evidence="1 2">
    <name type="scientific">Gracilimonas mengyeensis</name>
    <dbReference type="NCBI Taxonomy" id="1302730"/>
    <lineage>
        <taxon>Bacteria</taxon>
        <taxon>Pseudomonadati</taxon>
        <taxon>Balneolota</taxon>
        <taxon>Balneolia</taxon>
        <taxon>Balneolales</taxon>
        <taxon>Balneolaceae</taxon>
        <taxon>Gracilimonas</taxon>
    </lineage>
</organism>
<evidence type="ECO:0000313" key="1">
    <source>
        <dbReference type="EMBL" id="SMO56892.1"/>
    </source>
</evidence>
<sequence>MNKLDLAQKMQKRTKAFALAVIELSRKLPKSREANVISYQIIKSATSVAANYRAACRGRSAKEFYAKICIVVEEADETVFWLEMIQDAKLAAERVVDSLMSEGEEILAIVAKSKHTAGEGLAH</sequence>
<dbReference type="InterPro" id="IPR036583">
    <property type="entry name" value="23S_rRNA_IVS_sf"/>
</dbReference>
<dbReference type="PANTHER" id="PTHR38471">
    <property type="entry name" value="FOUR HELIX BUNDLE PROTEIN"/>
    <property type="match status" value="1"/>
</dbReference>
<dbReference type="Proteomes" id="UP000317557">
    <property type="component" value="Unassembled WGS sequence"/>
</dbReference>